<dbReference type="SUPFAM" id="SSF48024">
    <property type="entry name" value="N-terminal domain of DnaB helicase"/>
    <property type="match status" value="1"/>
</dbReference>
<keyword evidence="9" id="KW-0460">Magnesium</keyword>
<dbReference type="AlphaFoldDB" id="A0A315Y1G0"/>
<dbReference type="GO" id="GO:0006269">
    <property type="term" value="P:DNA replication, synthesis of primer"/>
    <property type="evidence" value="ECO:0007669"/>
    <property type="project" value="UniProtKB-UniRule"/>
</dbReference>
<keyword evidence="1 12" id="KW-0240">DNA-directed RNA polymerase</keyword>
<evidence type="ECO:0000256" key="11">
    <source>
        <dbReference type="ARBA" id="ARBA00023163"/>
    </source>
</evidence>
<dbReference type="Gene3D" id="1.10.860.10">
    <property type="entry name" value="DNAb Helicase, Chain A"/>
    <property type="match status" value="1"/>
</dbReference>
<comment type="catalytic activity">
    <reaction evidence="12">
        <text>ssDNA + n NTP = ssDNA/pppN(pN)n-1 hybrid + (n-1) diphosphate.</text>
        <dbReference type="EC" id="2.7.7.101"/>
    </reaction>
</comment>
<name>A0A315Y1G0_RUMFL</name>
<dbReference type="Pfam" id="PF13155">
    <property type="entry name" value="Toprim_2"/>
    <property type="match status" value="1"/>
</dbReference>
<dbReference type="Pfam" id="PF01807">
    <property type="entry name" value="Zn_ribbon_DnaG"/>
    <property type="match status" value="1"/>
</dbReference>
<dbReference type="GO" id="GO:0005524">
    <property type="term" value="F:ATP binding"/>
    <property type="evidence" value="ECO:0007669"/>
    <property type="project" value="InterPro"/>
</dbReference>
<evidence type="ECO:0000256" key="2">
    <source>
        <dbReference type="ARBA" id="ARBA00022515"/>
    </source>
</evidence>
<dbReference type="SMART" id="SM00400">
    <property type="entry name" value="ZnF_CHCC"/>
    <property type="match status" value="1"/>
</dbReference>
<dbReference type="Gene3D" id="3.90.980.10">
    <property type="entry name" value="DNA primase, catalytic core, N-terminal domain"/>
    <property type="match status" value="1"/>
</dbReference>
<dbReference type="InterPro" id="IPR007693">
    <property type="entry name" value="DNA_helicase_DnaB-like_N"/>
</dbReference>
<dbReference type="Proteomes" id="UP000245720">
    <property type="component" value="Unassembled WGS sequence"/>
</dbReference>
<keyword evidence="2 12" id="KW-0639">Primosome</keyword>
<dbReference type="Pfam" id="PF10410">
    <property type="entry name" value="DnaB_bind"/>
    <property type="match status" value="1"/>
</dbReference>
<dbReference type="GO" id="GO:0003677">
    <property type="term" value="F:DNA binding"/>
    <property type="evidence" value="ECO:0007669"/>
    <property type="project" value="UniProtKB-KW"/>
</dbReference>
<evidence type="ECO:0000313" key="17">
    <source>
        <dbReference type="Proteomes" id="UP000245720"/>
    </source>
</evidence>
<comment type="cofactor">
    <cofactor evidence="12 13 14">
        <name>Zn(2+)</name>
        <dbReference type="ChEBI" id="CHEBI:29105"/>
    </cofactor>
    <text evidence="12 13 14">Binds 1 zinc ion per monomer.</text>
</comment>
<dbReference type="InterPro" id="IPR037068">
    <property type="entry name" value="DNA_primase_core_N_sf"/>
</dbReference>
<dbReference type="InterPro" id="IPR019475">
    <property type="entry name" value="DNA_primase_DnaB-bd"/>
</dbReference>
<dbReference type="InterPro" id="IPR034151">
    <property type="entry name" value="TOPRIM_DnaG_bac"/>
</dbReference>
<dbReference type="InterPro" id="IPR002694">
    <property type="entry name" value="Znf_CHC2"/>
</dbReference>
<dbReference type="InterPro" id="IPR006171">
    <property type="entry name" value="TOPRIM_dom"/>
</dbReference>
<dbReference type="InterPro" id="IPR036977">
    <property type="entry name" value="DNA_primase_Znf_CHC2"/>
</dbReference>
<evidence type="ECO:0000256" key="14">
    <source>
        <dbReference type="PIRSR" id="PIRSR002811-1"/>
    </source>
</evidence>
<dbReference type="SUPFAM" id="SSF56731">
    <property type="entry name" value="DNA primase core"/>
    <property type="match status" value="1"/>
</dbReference>
<accession>A0A315Y1G0</accession>
<evidence type="ECO:0000256" key="1">
    <source>
        <dbReference type="ARBA" id="ARBA00022478"/>
    </source>
</evidence>
<evidence type="ECO:0000256" key="8">
    <source>
        <dbReference type="ARBA" id="ARBA00022833"/>
    </source>
</evidence>
<evidence type="ECO:0000256" key="7">
    <source>
        <dbReference type="ARBA" id="ARBA00022771"/>
    </source>
</evidence>
<dbReference type="FunFam" id="3.90.580.10:FF:000001">
    <property type="entry name" value="DNA primase"/>
    <property type="match status" value="1"/>
</dbReference>
<dbReference type="GO" id="GO:0003899">
    <property type="term" value="F:DNA-directed RNA polymerase activity"/>
    <property type="evidence" value="ECO:0007669"/>
    <property type="project" value="UniProtKB-UniRule"/>
</dbReference>
<keyword evidence="6 12" id="KW-0479">Metal-binding</keyword>
<feature type="zinc finger region" description="CHC2-type" evidence="12 14">
    <location>
        <begin position="38"/>
        <end position="62"/>
    </location>
</feature>
<keyword evidence="5 12" id="KW-0235">DNA replication</keyword>
<evidence type="ECO:0000256" key="10">
    <source>
        <dbReference type="ARBA" id="ARBA00023125"/>
    </source>
</evidence>
<dbReference type="Gene3D" id="3.40.1360.10">
    <property type="match status" value="1"/>
</dbReference>
<keyword evidence="11 12" id="KW-0804">Transcription</keyword>
<gene>
    <name evidence="12" type="primary">dnaG</name>
    <name evidence="16" type="ORF">IE37_01033</name>
</gene>
<evidence type="ECO:0000256" key="3">
    <source>
        <dbReference type="ARBA" id="ARBA00022679"/>
    </source>
</evidence>
<proteinExistence type="inferred from homology"/>
<keyword evidence="10 12" id="KW-0238">DNA-binding</keyword>
<dbReference type="OrthoDB" id="9803773at2"/>
<dbReference type="PROSITE" id="PS50880">
    <property type="entry name" value="TOPRIM"/>
    <property type="match status" value="1"/>
</dbReference>
<keyword evidence="8 12" id="KW-0862">Zinc</keyword>
<dbReference type="GO" id="GO:0005737">
    <property type="term" value="C:cytoplasm"/>
    <property type="evidence" value="ECO:0007669"/>
    <property type="project" value="TreeGrafter"/>
</dbReference>
<dbReference type="GO" id="GO:0008270">
    <property type="term" value="F:zinc ion binding"/>
    <property type="evidence" value="ECO:0007669"/>
    <property type="project" value="UniProtKB-UniRule"/>
</dbReference>
<evidence type="ECO:0000256" key="9">
    <source>
        <dbReference type="ARBA" id="ARBA00022842"/>
    </source>
</evidence>
<dbReference type="Gene3D" id="3.90.580.10">
    <property type="entry name" value="Zinc finger, CHC2-type domain"/>
    <property type="match status" value="1"/>
</dbReference>
<dbReference type="PANTHER" id="PTHR30313:SF2">
    <property type="entry name" value="DNA PRIMASE"/>
    <property type="match status" value="1"/>
</dbReference>
<dbReference type="InterPro" id="IPR016136">
    <property type="entry name" value="DNA_helicase_N/primase_C"/>
</dbReference>
<dbReference type="InterPro" id="IPR036185">
    <property type="entry name" value="DNA_heli_DnaB-like_N_sf"/>
</dbReference>
<evidence type="ECO:0000256" key="6">
    <source>
        <dbReference type="ARBA" id="ARBA00022723"/>
    </source>
</evidence>
<dbReference type="EMBL" id="QGDI01000003">
    <property type="protein sequence ID" value="PWJ14101.1"/>
    <property type="molecule type" value="Genomic_DNA"/>
</dbReference>
<evidence type="ECO:0000313" key="16">
    <source>
        <dbReference type="EMBL" id="PWJ14101.1"/>
    </source>
</evidence>
<dbReference type="HAMAP" id="MF_00974">
    <property type="entry name" value="DNA_primase_DnaG"/>
    <property type="match status" value="1"/>
</dbReference>
<dbReference type="InterPro" id="IPR050219">
    <property type="entry name" value="DnaG_primase"/>
</dbReference>
<dbReference type="RefSeq" id="WP_109725876.1">
    <property type="nucleotide sequence ID" value="NZ_QGDI01000003.1"/>
</dbReference>
<dbReference type="PIRSF" id="PIRSF002811">
    <property type="entry name" value="DnaG"/>
    <property type="match status" value="1"/>
</dbReference>
<evidence type="ECO:0000256" key="5">
    <source>
        <dbReference type="ARBA" id="ARBA00022705"/>
    </source>
</evidence>
<dbReference type="GO" id="GO:0003678">
    <property type="term" value="F:DNA helicase activity"/>
    <property type="evidence" value="ECO:0007669"/>
    <property type="project" value="InterPro"/>
</dbReference>
<dbReference type="InterPro" id="IPR013264">
    <property type="entry name" value="DNAG_N"/>
</dbReference>
<evidence type="ECO:0000256" key="12">
    <source>
        <dbReference type="HAMAP-Rule" id="MF_00974"/>
    </source>
</evidence>
<keyword evidence="7 12" id="KW-0863">Zinc-finger</keyword>
<dbReference type="Pfam" id="PF00772">
    <property type="entry name" value="DnaB"/>
    <property type="match status" value="1"/>
</dbReference>
<dbReference type="InterPro" id="IPR006295">
    <property type="entry name" value="DNA_primase_DnaG"/>
</dbReference>
<dbReference type="Pfam" id="PF08275">
    <property type="entry name" value="DNAG_N"/>
    <property type="match status" value="1"/>
</dbReference>
<comment type="domain">
    <text evidence="12">Contains an N-terminal zinc-binding domain, a central core domain that contains the primase activity, and a C-terminal DnaB-binding domain.</text>
</comment>
<dbReference type="CDD" id="cd03364">
    <property type="entry name" value="TOPRIM_DnaG_primases"/>
    <property type="match status" value="1"/>
</dbReference>
<feature type="domain" description="Toprim" evidence="15">
    <location>
        <begin position="252"/>
        <end position="333"/>
    </location>
</feature>
<comment type="similarity">
    <text evidence="12 13">Belongs to the DnaG primase family.</text>
</comment>
<organism evidence="16 17">
    <name type="scientific">Ruminococcus flavefaciens</name>
    <dbReference type="NCBI Taxonomy" id="1265"/>
    <lineage>
        <taxon>Bacteria</taxon>
        <taxon>Bacillati</taxon>
        <taxon>Bacillota</taxon>
        <taxon>Clostridia</taxon>
        <taxon>Eubacteriales</taxon>
        <taxon>Oscillospiraceae</taxon>
        <taxon>Ruminococcus</taxon>
    </lineage>
</organism>
<dbReference type="EC" id="2.7.7.101" evidence="12"/>
<dbReference type="STRING" id="1265.SAMN02910280_2557"/>
<dbReference type="InterPro" id="IPR030846">
    <property type="entry name" value="DnaG_bac"/>
</dbReference>
<dbReference type="SMART" id="SM00493">
    <property type="entry name" value="TOPRIM"/>
    <property type="match status" value="1"/>
</dbReference>
<dbReference type="PANTHER" id="PTHR30313">
    <property type="entry name" value="DNA PRIMASE"/>
    <property type="match status" value="1"/>
</dbReference>
<dbReference type="NCBIfam" id="TIGR01391">
    <property type="entry name" value="dnaG"/>
    <property type="match status" value="1"/>
</dbReference>
<evidence type="ECO:0000259" key="15">
    <source>
        <dbReference type="PROSITE" id="PS50880"/>
    </source>
</evidence>
<dbReference type="GO" id="GO:1990077">
    <property type="term" value="C:primosome complex"/>
    <property type="evidence" value="ECO:0007669"/>
    <property type="project" value="UniProtKB-KW"/>
</dbReference>
<evidence type="ECO:0000256" key="4">
    <source>
        <dbReference type="ARBA" id="ARBA00022695"/>
    </source>
</evidence>
<dbReference type="GO" id="GO:0000428">
    <property type="term" value="C:DNA-directed RNA polymerase complex"/>
    <property type="evidence" value="ECO:0007669"/>
    <property type="project" value="UniProtKB-KW"/>
</dbReference>
<sequence>MPRNDEFLYNLRNANPIETVMGGYVNLIRRGRNYVCSCPFHSEKTPSCTIFTDTQSFYCFGCGAGGDVITFTMKIENLDFSEAVKLLAQRSGMEVPEYGQKDSGYAKRKTRIYEMNRLAANYFYTNLFKGPDKTGLQYFASRKLTPQTIKKYGLGYASDSWNDLTDHLRSKGYTDDEIVDAWLAGSKNGRTFDMFRKRVMFPIIDLRGNIIGFGGRVLDDSQPKYLNTGKTPVFDKGSNLFSMNFAKNSNAKRLILCEGYMDVIAVNQAGFDNVVATLGTAITPDQARLISHYAEEVIVAYDSDGAGQKATQKAINHFADVGLRTKIIHMEGAKDPDEFIKKFGRDRFRMLLDGSNDANDFMLDKCEEGLDLTTDIGRVELLKRTSKVLAGIESPLEREVYISRTSKKCDIPVQVLKTHIDAMLKKNSSSAKKNEWRNIKAKTSYIRDDINPDAVSNKKQARAEETIISYLLMRPQEYEDVEKLAPAECFVTAFNKKVYRALLERMKNSDKFSISLLSDEFSTEEMGRISGIAAKKREVAVTLDVVADCAKVLKENRPAADGELSNDELLELFRSKNK</sequence>
<protein>
    <recommendedName>
        <fullName evidence="12 13">DNA primase</fullName>
        <ecNumber evidence="12">2.7.7.101</ecNumber>
    </recommendedName>
</protein>
<evidence type="ECO:0000256" key="13">
    <source>
        <dbReference type="PIRNR" id="PIRNR002811"/>
    </source>
</evidence>
<keyword evidence="4 12" id="KW-0548">Nucleotidyltransferase</keyword>
<comment type="caution">
    <text evidence="16">The sequence shown here is derived from an EMBL/GenBank/DDBJ whole genome shotgun (WGS) entry which is preliminary data.</text>
</comment>
<dbReference type="SUPFAM" id="SSF57783">
    <property type="entry name" value="Zinc beta-ribbon"/>
    <property type="match status" value="1"/>
</dbReference>
<comment type="subunit">
    <text evidence="12">Monomer. Interacts with DnaB.</text>
</comment>
<keyword evidence="3 12" id="KW-0808">Transferase</keyword>
<reference evidence="16 17" key="1">
    <citation type="submission" date="2018-05" db="EMBL/GenBank/DDBJ databases">
        <title>The Hungate 1000. A catalogue of reference genomes from the rumen microbiome.</title>
        <authorList>
            <person name="Kelly W."/>
        </authorList>
    </citation>
    <scope>NUCLEOTIDE SEQUENCE [LARGE SCALE GENOMIC DNA]</scope>
    <source>
        <strain evidence="16 17">SAb67</strain>
    </source>
</reference>
<comment type="function">
    <text evidence="12 13">RNA polymerase that catalyzes the synthesis of short RNA molecules used as primers for DNA polymerase during DNA replication.</text>
</comment>